<keyword evidence="1" id="KW-1133">Transmembrane helix</keyword>
<organism evidence="2 3">
    <name type="scientific">Aeromicrobium alkaliterrae</name>
    <dbReference type="NCBI Taxonomy" id="302168"/>
    <lineage>
        <taxon>Bacteria</taxon>
        <taxon>Bacillati</taxon>
        <taxon>Actinomycetota</taxon>
        <taxon>Actinomycetes</taxon>
        <taxon>Propionibacteriales</taxon>
        <taxon>Nocardioidaceae</taxon>
        <taxon>Aeromicrobium</taxon>
    </lineage>
</organism>
<evidence type="ECO:0000313" key="2">
    <source>
        <dbReference type="EMBL" id="GAA1731716.1"/>
    </source>
</evidence>
<gene>
    <name evidence="2" type="ORF">GCM10009710_10480</name>
</gene>
<sequence>MAQNEYDATPRELRNFALLQIVLTAGFLAVLFVMLGGTDAERPHWAVWVGLLAAVALGGILADRVWLSAEPLDPAADAEENRTAAVGVFAAQTVRKLLLCEAPMLIAVVVAFVTDSGGWPIAIAGLPGLIVMSFEIWPSLRNVSMTETMLNAEGAESDLIDSFV</sequence>
<dbReference type="Proteomes" id="UP001501057">
    <property type="component" value="Unassembled WGS sequence"/>
</dbReference>
<evidence type="ECO:0000313" key="3">
    <source>
        <dbReference type="Proteomes" id="UP001501057"/>
    </source>
</evidence>
<keyword evidence="1" id="KW-0472">Membrane</keyword>
<name>A0ABN2JLQ9_9ACTN</name>
<feature type="transmembrane region" description="Helical" evidence="1">
    <location>
        <begin position="119"/>
        <end position="137"/>
    </location>
</feature>
<keyword evidence="1" id="KW-0812">Transmembrane</keyword>
<accession>A0ABN2JLQ9</accession>
<keyword evidence="3" id="KW-1185">Reference proteome</keyword>
<comment type="caution">
    <text evidence="2">The sequence shown here is derived from an EMBL/GenBank/DDBJ whole genome shotgun (WGS) entry which is preliminary data.</text>
</comment>
<evidence type="ECO:0000256" key="1">
    <source>
        <dbReference type="SAM" id="Phobius"/>
    </source>
</evidence>
<proteinExistence type="predicted"/>
<feature type="transmembrane region" description="Helical" evidence="1">
    <location>
        <begin position="97"/>
        <end position="113"/>
    </location>
</feature>
<feature type="transmembrane region" description="Helical" evidence="1">
    <location>
        <begin position="43"/>
        <end position="62"/>
    </location>
</feature>
<feature type="transmembrane region" description="Helical" evidence="1">
    <location>
        <begin position="16"/>
        <end position="37"/>
    </location>
</feature>
<reference evidence="2 3" key="1">
    <citation type="journal article" date="2019" name="Int. J. Syst. Evol. Microbiol.">
        <title>The Global Catalogue of Microorganisms (GCM) 10K type strain sequencing project: providing services to taxonomists for standard genome sequencing and annotation.</title>
        <authorList>
            <consortium name="The Broad Institute Genomics Platform"/>
            <consortium name="The Broad Institute Genome Sequencing Center for Infectious Disease"/>
            <person name="Wu L."/>
            <person name="Ma J."/>
        </authorList>
    </citation>
    <scope>NUCLEOTIDE SEQUENCE [LARGE SCALE GENOMIC DNA]</scope>
    <source>
        <strain evidence="2 3">JCM 13518</strain>
    </source>
</reference>
<protein>
    <submittedName>
        <fullName evidence="2">Uncharacterized protein</fullName>
    </submittedName>
</protein>
<dbReference type="EMBL" id="BAAAME010000002">
    <property type="protein sequence ID" value="GAA1731716.1"/>
    <property type="molecule type" value="Genomic_DNA"/>
</dbReference>
<dbReference type="RefSeq" id="WP_344198478.1">
    <property type="nucleotide sequence ID" value="NZ_BAAAME010000002.1"/>
</dbReference>